<feature type="domain" description="Oxidoreductase putative C-terminal" evidence="2">
    <location>
        <begin position="170"/>
        <end position="314"/>
    </location>
</feature>
<name>A0AAJ4XSV4_9BASI</name>
<protein>
    <submittedName>
        <fullName evidence="3">Uncharacterized protein</fullName>
    </submittedName>
</protein>
<dbReference type="Pfam" id="PF01408">
    <property type="entry name" value="GFO_IDH_MocA"/>
    <property type="match status" value="1"/>
</dbReference>
<dbReference type="EMBL" id="OAPG01000019">
    <property type="protein sequence ID" value="SNX87356.1"/>
    <property type="molecule type" value="Genomic_DNA"/>
</dbReference>
<evidence type="ECO:0000259" key="2">
    <source>
        <dbReference type="Pfam" id="PF08635"/>
    </source>
</evidence>
<proteinExistence type="predicted"/>
<evidence type="ECO:0000259" key="1">
    <source>
        <dbReference type="Pfam" id="PF01408"/>
    </source>
</evidence>
<dbReference type="InterPro" id="IPR000683">
    <property type="entry name" value="Gfo/Idh/MocA-like_OxRdtase_N"/>
</dbReference>
<accession>A0AAJ4XSV4</accession>
<dbReference type="InterPro" id="IPR013944">
    <property type="entry name" value="OxRdtase_put_C"/>
</dbReference>
<reference evidence="3" key="1">
    <citation type="submission" date="2023-10" db="EMBL/GenBank/DDBJ databases">
        <authorList>
            <person name="Guldener U."/>
        </authorList>
    </citation>
    <scope>NUCLEOTIDE SEQUENCE</scope>
    <source>
        <strain evidence="3">Mp4</strain>
    </source>
</reference>
<evidence type="ECO:0000313" key="3">
    <source>
        <dbReference type="EMBL" id="SNX87356.1"/>
    </source>
</evidence>
<dbReference type="PANTHER" id="PTHR43249:SF1">
    <property type="entry name" value="D-GLUCOSIDE 3-DEHYDROGENASE"/>
    <property type="match status" value="1"/>
</dbReference>
<dbReference type="GO" id="GO:0000166">
    <property type="term" value="F:nucleotide binding"/>
    <property type="evidence" value="ECO:0007669"/>
    <property type="project" value="InterPro"/>
</dbReference>
<dbReference type="Pfam" id="PF08635">
    <property type="entry name" value="ox_reductase_C"/>
    <property type="match status" value="1"/>
</dbReference>
<dbReference type="SUPFAM" id="SSF51735">
    <property type="entry name" value="NAD(P)-binding Rossmann-fold domains"/>
    <property type="match status" value="1"/>
</dbReference>
<dbReference type="AlphaFoldDB" id="A0AAJ4XSV4"/>
<dbReference type="InterPro" id="IPR036291">
    <property type="entry name" value="NAD(P)-bd_dom_sf"/>
</dbReference>
<dbReference type="InterPro" id="IPR052515">
    <property type="entry name" value="Gfo/Idh/MocA_Oxidoreductase"/>
</dbReference>
<feature type="domain" description="Gfo/Idh/MocA-like oxidoreductase N-terminal" evidence="1">
    <location>
        <begin position="5"/>
        <end position="157"/>
    </location>
</feature>
<comment type="caution">
    <text evidence="3">The sequence shown here is derived from an EMBL/GenBank/DDBJ whole genome shotgun (WGS) entry which is preliminary data.</text>
</comment>
<dbReference type="SUPFAM" id="SSF55347">
    <property type="entry name" value="Glyceraldehyde-3-phosphate dehydrogenase-like, C-terminal domain"/>
    <property type="match status" value="1"/>
</dbReference>
<dbReference type="Gene3D" id="3.30.360.10">
    <property type="entry name" value="Dihydrodipicolinate Reductase, domain 2"/>
    <property type="match status" value="1"/>
</dbReference>
<sequence>MSGIFKVVIIGAGEINFGSPEGPWNHSARLEQIFKNSATQLHFIALVDPDISRAAQRIRDKRACSDPDVRSAWQLTKAFNCIAEAAALLIANGDDEVHLVILGCPPHFRGALQPGKRADLEMLEHFPKAKSYLVEKPVSAINPFLSNDCDEVASRFAAAPGYTSVGYMLRYNKAILKIREILHQNGLTPTCINARYYMAYEYARKLDWWNKSHSCGPVVEQATHFIDLIRFLAGDNNDAMLGSVRATTVTHTEPVGALSQLGFDETLIPSEERVPRVTNAFWKHQKGTIGSLTHGITLHGTTYDTEIEVLADGWILRVRNAYDAITTLAIRSPHKAEEQIIRLEDDAFLTEFQCLVRSSLSNADNTLALDNVPQEPLSSFADALKTYKLSWQIRLAAEQDVLHSS</sequence>
<evidence type="ECO:0000313" key="4">
    <source>
        <dbReference type="Proteomes" id="UP001294444"/>
    </source>
</evidence>
<dbReference type="Proteomes" id="UP001294444">
    <property type="component" value="Unassembled WGS sequence"/>
</dbReference>
<keyword evidence="4" id="KW-1185">Reference proteome</keyword>
<gene>
    <name evidence="3" type="ORF">MEPE_06066</name>
</gene>
<dbReference type="Gene3D" id="3.40.50.720">
    <property type="entry name" value="NAD(P)-binding Rossmann-like Domain"/>
    <property type="match status" value="1"/>
</dbReference>
<dbReference type="PANTHER" id="PTHR43249">
    <property type="entry name" value="UDP-N-ACETYL-2-AMINO-2-DEOXY-D-GLUCURONATE OXIDASE"/>
    <property type="match status" value="1"/>
</dbReference>
<organism evidence="3 4">
    <name type="scientific">Melanopsichium pennsylvanicum</name>
    <dbReference type="NCBI Taxonomy" id="63383"/>
    <lineage>
        <taxon>Eukaryota</taxon>
        <taxon>Fungi</taxon>
        <taxon>Dikarya</taxon>
        <taxon>Basidiomycota</taxon>
        <taxon>Ustilaginomycotina</taxon>
        <taxon>Ustilaginomycetes</taxon>
        <taxon>Ustilaginales</taxon>
        <taxon>Ustilaginaceae</taxon>
        <taxon>Melanopsichium</taxon>
    </lineage>
</organism>